<evidence type="ECO:0000313" key="1">
    <source>
        <dbReference type="EMBL" id="CAB4125644.1"/>
    </source>
</evidence>
<accession>A0A6J5KT63</accession>
<gene>
    <name evidence="1" type="ORF">UFOVP58_190</name>
</gene>
<protein>
    <submittedName>
        <fullName evidence="1">Uncharacterized protein</fullName>
    </submittedName>
</protein>
<proteinExistence type="predicted"/>
<organism evidence="1">
    <name type="scientific">uncultured Caudovirales phage</name>
    <dbReference type="NCBI Taxonomy" id="2100421"/>
    <lineage>
        <taxon>Viruses</taxon>
        <taxon>Duplodnaviria</taxon>
        <taxon>Heunggongvirae</taxon>
        <taxon>Uroviricota</taxon>
        <taxon>Caudoviricetes</taxon>
        <taxon>Peduoviridae</taxon>
        <taxon>Maltschvirus</taxon>
        <taxon>Maltschvirus maltsch</taxon>
    </lineage>
</organism>
<reference evidence="1" key="1">
    <citation type="submission" date="2020-04" db="EMBL/GenBank/DDBJ databases">
        <authorList>
            <person name="Chiriac C."/>
            <person name="Salcher M."/>
            <person name="Ghai R."/>
            <person name="Kavagutti S V."/>
        </authorList>
    </citation>
    <scope>NUCLEOTIDE SEQUENCE</scope>
</reference>
<dbReference type="EMBL" id="LR796186">
    <property type="protein sequence ID" value="CAB4125644.1"/>
    <property type="molecule type" value="Genomic_DNA"/>
</dbReference>
<name>A0A6J5KT63_9CAUD</name>
<sequence>MGMFDQLFYKGIEYQTKDTPNQSLDNYKIEDDKLFVEEYDAEWVDEEGSMFGGYFRHSNERWVHCHKFDGNITFYRNLDNTYKVWETYSALFMDGVLLRIKETEL</sequence>